<evidence type="ECO:0000256" key="1">
    <source>
        <dbReference type="SAM" id="Phobius"/>
    </source>
</evidence>
<dbReference type="InterPro" id="IPR021834">
    <property type="entry name" value="DUF3426"/>
</dbReference>
<protein>
    <submittedName>
        <fullName evidence="3">Putative Zn finger-like uncharacterized protein</fullName>
    </submittedName>
</protein>
<organism evidence="3 4">
    <name type="scientific">Azonexus fungiphilus</name>
    <dbReference type="NCBI Taxonomy" id="146940"/>
    <lineage>
        <taxon>Bacteria</taxon>
        <taxon>Pseudomonadati</taxon>
        <taxon>Pseudomonadota</taxon>
        <taxon>Betaproteobacteria</taxon>
        <taxon>Rhodocyclales</taxon>
        <taxon>Azonexaceae</taxon>
        <taxon>Azonexus</taxon>
    </lineage>
</organism>
<dbReference type="NCBIfam" id="TIGR02098">
    <property type="entry name" value="MJ0042_CXXC"/>
    <property type="match status" value="1"/>
</dbReference>
<evidence type="ECO:0000313" key="4">
    <source>
        <dbReference type="Proteomes" id="UP000270626"/>
    </source>
</evidence>
<dbReference type="Proteomes" id="UP000270626">
    <property type="component" value="Unassembled WGS sequence"/>
</dbReference>
<name>A0A495WNI9_9RHOO</name>
<keyword evidence="1" id="KW-1133">Transmembrane helix</keyword>
<keyword evidence="1" id="KW-0812">Transmembrane</keyword>
<reference evidence="3 4" key="1">
    <citation type="submission" date="2018-10" db="EMBL/GenBank/DDBJ databases">
        <title>Genomic Encyclopedia of Type Strains, Phase IV (KMG-IV): sequencing the most valuable type-strain genomes for metagenomic binning, comparative biology and taxonomic classification.</title>
        <authorList>
            <person name="Goeker M."/>
        </authorList>
    </citation>
    <scope>NUCLEOTIDE SEQUENCE [LARGE SCALE GENOMIC DNA]</scope>
    <source>
        <strain evidence="3 4">DSM 23841</strain>
    </source>
</reference>
<evidence type="ECO:0000313" key="3">
    <source>
        <dbReference type="EMBL" id="RKT62979.1"/>
    </source>
</evidence>
<comment type="caution">
    <text evidence="3">The sequence shown here is derived from an EMBL/GenBank/DDBJ whole genome shotgun (WGS) entry which is preliminary data.</text>
</comment>
<proteinExistence type="predicted"/>
<keyword evidence="1" id="KW-0472">Membrane</keyword>
<sequence length="352" mass="37057">MSGRGQALTRSRCPACGTVFRVTSEQLRLKAGKVRCGHCQSVFNAFDHLLVADDAPAAAEPLAAGAANPPEPPLAESVPPLPEEHVAENSPKFTVDVPEMQEMPPAEATPAAALPPELPDEPPPAAMPAVDADVDVAPAALTPVGPLPEPLPETPEESTLAAREAGLVAVRELADSQAYNRWSAGPLASDGLGGFDDGSHAAPLWPYLLVFVLLLLGLAGQLAHHYRTEVVLRLPAAADAYAALGIAVPLPRDAALVSIETSDLQFDSGRGLFVLNATLRNRARHAQAWPSLELTLTDVNDRVVARRIIAAADYLASAPPPEFPSGSDVPVRLWIEASGIGAAGYRLYIFYP</sequence>
<dbReference type="OrthoDB" id="5294582at2"/>
<dbReference type="EMBL" id="RBXP01000001">
    <property type="protein sequence ID" value="RKT62979.1"/>
    <property type="molecule type" value="Genomic_DNA"/>
</dbReference>
<evidence type="ECO:0000259" key="2">
    <source>
        <dbReference type="Pfam" id="PF13719"/>
    </source>
</evidence>
<dbReference type="Pfam" id="PF11906">
    <property type="entry name" value="DUF3426"/>
    <property type="match status" value="1"/>
</dbReference>
<feature type="domain" description="Zinc finger/thioredoxin putative" evidence="2">
    <location>
        <begin position="11"/>
        <end position="45"/>
    </location>
</feature>
<gene>
    <name evidence="3" type="ORF">DFR40_0028</name>
</gene>
<dbReference type="RefSeq" id="WP_121456469.1">
    <property type="nucleotide sequence ID" value="NZ_RBXP01000001.1"/>
</dbReference>
<feature type="transmembrane region" description="Helical" evidence="1">
    <location>
        <begin position="204"/>
        <end position="223"/>
    </location>
</feature>
<accession>A0A495WNI9</accession>
<dbReference type="AlphaFoldDB" id="A0A495WNI9"/>
<dbReference type="Pfam" id="PF13719">
    <property type="entry name" value="Zn_ribbon_5"/>
    <property type="match status" value="1"/>
</dbReference>
<dbReference type="InterPro" id="IPR011723">
    <property type="entry name" value="Znf/thioredoxin_put"/>
</dbReference>
<keyword evidence="4" id="KW-1185">Reference proteome</keyword>